<evidence type="ECO:0000256" key="1">
    <source>
        <dbReference type="SAM" id="MobiDB-lite"/>
    </source>
</evidence>
<evidence type="ECO:0000313" key="2">
    <source>
        <dbReference type="EMBL" id="WRL66695.1"/>
    </source>
</evidence>
<proteinExistence type="predicted"/>
<dbReference type="RefSeq" id="WP_324278007.1">
    <property type="nucleotide sequence ID" value="NZ_CP141261.1"/>
</dbReference>
<dbReference type="EMBL" id="CP141261">
    <property type="protein sequence ID" value="WRL66695.1"/>
    <property type="molecule type" value="Genomic_DNA"/>
</dbReference>
<sequence>MLTLENGAAAPAQPPHRGTWPRCACCARPWWPTACSRWSSAHLTAGGYGTGRPDPTSTWRSPTG</sequence>
<feature type="region of interest" description="Disordered" evidence="1">
    <location>
        <begin position="44"/>
        <end position="64"/>
    </location>
</feature>
<reference evidence="2 3" key="1">
    <citation type="submission" date="2023-12" db="EMBL/GenBank/DDBJ databases">
        <title>Blastococcus brunescens sp. nov., an actonobacterium isolated from sandstone collected in sahara desert.</title>
        <authorList>
            <person name="Gtari M."/>
            <person name="Ghodhbane F."/>
        </authorList>
    </citation>
    <scope>NUCLEOTIDE SEQUENCE [LARGE SCALE GENOMIC DNA]</scope>
    <source>
        <strain evidence="2 3">BMG 8361</strain>
    </source>
</reference>
<feature type="region of interest" description="Disordered" evidence="1">
    <location>
        <begin position="1"/>
        <end position="20"/>
    </location>
</feature>
<evidence type="ECO:0000313" key="3">
    <source>
        <dbReference type="Proteomes" id="UP001324287"/>
    </source>
</evidence>
<dbReference type="Proteomes" id="UP001324287">
    <property type="component" value="Chromosome"/>
</dbReference>
<gene>
    <name evidence="2" type="ORF">U6N30_15675</name>
</gene>
<name>A0ABZ1B7B0_9ACTN</name>
<protein>
    <submittedName>
        <fullName evidence="2">Uncharacterized protein</fullName>
    </submittedName>
</protein>
<accession>A0ABZ1B7B0</accession>
<feature type="compositionally biased region" description="Polar residues" evidence="1">
    <location>
        <begin position="55"/>
        <end position="64"/>
    </location>
</feature>
<organism evidence="2 3">
    <name type="scientific">Blastococcus brunescens</name>
    <dbReference type="NCBI Taxonomy" id="1564165"/>
    <lineage>
        <taxon>Bacteria</taxon>
        <taxon>Bacillati</taxon>
        <taxon>Actinomycetota</taxon>
        <taxon>Actinomycetes</taxon>
        <taxon>Geodermatophilales</taxon>
        <taxon>Geodermatophilaceae</taxon>
        <taxon>Blastococcus</taxon>
    </lineage>
</organism>
<keyword evidence="3" id="KW-1185">Reference proteome</keyword>